<gene>
    <name evidence="2" type="ORF">PSECIP111854_04005</name>
    <name evidence="3" type="ORF">PSECIP111951_04045</name>
</gene>
<keyword evidence="1" id="KW-1133">Transmembrane helix</keyword>
<protein>
    <submittedName>
        <fullName evidence="2">Uncharacterized protein</fullName>
    </submittedName>
</protein>
<dbReference type="EMBL" id="CAMAPC010000029">
    <property type="protein sequence ID" value="CAH9067009.1"/>
    <property type="molecule type" value="Genomic_DNA"/>
</dbReference>
<evidence type="ECO:0000256" key="1">
    <source>
        <dbReference type="SAM" id="Phobius"/>
    </source>
</evidence>
<accession>A0A9W4R4N3</accession>
<comment type="caution">
    <text evidence="2">The sequence shown here is derived from an EMBL/GenBank/DDBJ whole genome shotgun (WGS) entry which is preliminary data.</text>
</comment>
<evidence type="ECO:0000313" key="4">
    <source>
        <dbReference type="Proteomes" id="UP001152467"/>
    </source>
</evidence>
<reference evidence="2 5" key="1">
    <citation type="submission" date="2022-07" db="EMBL/GenBank/DDBJ databases">
        <authorList>
            <person name="Criscuolo A."/>
        </authorList>
    </citation>
    <scope>NUCLEOTIDE SEQUENCE</scope>
    <source>
        <strain evidence="5">CIP 111951</strain>
        <strain evidence="2">CIP111854</strain>
        <strain evidence="3">CIP111951</strain>
    </source>
</reference>
<dbReference type="RefSeq" id="WP_261595362.1">
    <property type="nucleotide sequence ID" value="NZ_CAMAPC010000029.1"/>
</dbReference>
<name>A0A9W4R4N3_9GAMM</name>
<organism evidence="2 4">
    <name type="scientific">Pseudoalteromonas holothuriae</name>
    <dbReference type="NCBI Taxonomy" id="2963714"/>
    <lineage>
        <taxon>Bacteria</taxon>
        <taxon>Pseudomonadati</taxon>
        <taxon>Pseudomonadota</taxon>
        <taxon>Gammaproteobacteria</taxon>
        <taxon>Alteromonadales</taxon>
        <taxon>Pseudoalteromonadaceae</taxon>
        <taxon>Pseudoalteromonas</taxon>
    </lineage>
</organism>
<sequence length="145" mass="15742">MSKTVKASLLFCAIMALITAIAHLSCIGIGVQCYRAQLAPQFIINSAKQGTWHAPVITLTLSCLFALCGAYALAAMKLIRQLPLQQLALLTLAIICLIRGLAAIPLSIIYWQQTTVFSLIASVIWFFCGCGYALGWYASRSKKLS</sequence>
<evidence type="ECO:0000313" key="2">
    <source>
        <dbReference type="EMBL" id="CAH9067009.1"/>
    </source>
</evidence>
<evidence type="ECO:0000313" key="3">
    <source>
        <dbReference type="EMBL" id="CAH9068159.1"/>
    </source>
</evidence>
<feature type="transmembrane region" description="Helical" evidence="1">
    <location>
        <begin position="54"/>
        <end position="75"/>
    </location>
</feature>
<feature type="transmembrane region" description="Helical" evidence="1">
    <location>
        <begin position="87"/>
        <end position="110"/>
    </location>
</feature>
<dbReference type="AlphaFoldDB" id="A0A9W4R4N3"/>
<keyword evidence="1" id="KW-0812">Transmembrane</keyword>
<feature type="transmembrane region" description="Helical" evidence="1">
    <location>
        <begin position="116"/>
        <end position="138"/>
    </location>
</feature>
<proteinExistence type="predicted"/>
<evidence type="ECO:0000313" key="5">
    <source>
        <dbReference type="Proteomes" id="UP001152485"/>
    </source>
</evidence>
<dbReference type="Proteomes" id="UP001152485">
    <property type="component" value="Unassembled WGS sequence"/>
</dbReference>
<dbReference type="Proteomes" id="UP001152467">
    <property type="component" value="Unassembled WGS sequence"/>
</dbReference>
<keyword evidence="1" id="KW-0472">Membrane</keyword>
<keyword evidence="4" id="KW-1185">Reference proteome</keyword>
<dbReference type="EMBL" id="CAMAPD010000033">
    <property type="protein sequence ID" value="CAH9068159.1"/>
    <property type="molecule type" value="Genomic_DNA"/>
</dbReference>